<evidence type="ECO:0000256" key="9">
    <source>
        <dbReference type="ARBA" id="ARBA00023125"/>
    </source>
</evidence>
<dbReference type="SUPFAM" id="SSF52540">
    <property type="entry name" value="P-loop containing nucleoside triphosphate hydrolases"/>
    <property type="match status" value="1"/>
</dbReference>
<keyword evidence="2 12" id="KW-0547">Nucleotide-binding</keyword>
<keyword evidence="4 12" id="KW-0863">Zinc-finger</keyword>
<protein>
    <recommendedName>
        <fullName evidence="11 12">DNA repair protein RadA</fullName>
    </recommendedName>
</protein>
<evidence type="ECO:0000256" key="3">
    <source>
        <dbReference type="ARBA" id="ARBA00022763"/>
    </source>
</evidence>
<keyword evidence="10 12" id="KW-0234">DNA repair</keyword>
<dbReference type="GO" id="GO:0140664">
    <property type="term" value="F:ATP-dependent DNA damage sensor activity"/>
    <property type="evidence" value="ECO:0007669"/>
    <property type="project" value="InterPro"/>
</dbReference>
<gene>
    <name evidence="14" type="primary">radA</name>
    <name evidence="14" type="ORF">E4V82_15260</name>
</gene>
<comment type="caution">
    <text evidence="14">The sequence shown here is derived from an EMBL/GenBank/DDBJ whole genome shotgun (WGS) entry which is preliminary data.</text>
</comment>
<dbReference type="InterPro" id="IPR020588">
    <property type="entry name" value="RecA_ATP-bd"/>
</dbReference>
<dbReference type="SUPFAM" id="SSF54211">
    <property type="entry name" value="Ribosomal protein S5 domain 2-like"/>
    <property type="match status" value="1"/>
</dbReference>
<keyword evidence="1 12" id="KW-0479">Metal-binding</keyword>
<keyword evidence="5" id="KW-0378">Hydrolase</keyword>
<evidence type="ECO:0000256" key="2">
    <source>
        <dbReference type="ARBA" id="ARBA00022741"/>
    </source>
</evidence>
<dbReference type="Pfam" id="PF13541">
    <property type="entry name" value="ChlI"/>
    <property type="match status" value="1"/>
</dbReference>
<dbReference type="Gene3D" id="3.30.230.10">
    <property type="match status" value="1"/>
</dbReference>
<evidence type="ECO:0000256" key="4">
    <source>
        <dbReference type="ARBA" id="ARBA00022771"/>
    </source>
</evidence>
<evidence type="ECO:0000313" key="14">
    <source>
        <dbReference type="EMBL" id="MPQ63464.1"/>
    </source>
</evidence>
<evidence type="ECO:0000256" key="6">
    <source>
        <dbReference type="ARBA" id="ARBA00022833"/>
    </source>
</evidence>
<name>A0A5N7IR60_9CLOT</name>
<dbReference type="AlphaFoldDB" id="A0A5N7IR60"/>
<dbReference type="InterPro" id="IPR020568">
    <property type="entry name" value="Ribosomal_Su5_D2-typ_SF"/>
</dbReference>
<dbReference type="InterPro" id="IPR003593">
    <property type="entry name" value="AAA+_ATPase"/>
</dbReference>
<feature type="domain" description="RecA family profile 1" evidence="13">
    <location>
        <begin position="67"/>
        <end position="220"/>
    </location>
</feature>
<dbReference type="GO" id="GO:0008270">
    <property type="term" value="F:zinc ion binding"/>
    <property type="evidence" value="ECO:0007669"/>
    <property type="project" value="UniProtKB-KW"/>
</dbReference>
<dbReference type="NCBIfam" id="TIGR00416">
    <property type="entry name" value="sms"/>
    <property type="match status" value="1"/>
</dbReference>
<dbReference type="InterPro" id="IPR027417">
    <property type="entry name" value="P-loop_NTPase"/>
</dbReference>
<evidence type="ECO:0000256" key="12">
    <source>
        <dbReference type="RuleBase" id="RU003555"/>
    </source>
</evidence>
<evidence type="ECO:0000256" key="7">
    <source>
        <dbReference type="ARBA" id="ARBA00022840"/>
    </source>
</evidence>
<keyword evidence="7 12" id="KW-0067">ATP-binding</keyword>
<dbReference type="Gene3D" id="3.40.50.300">
    <property type="entry name" value="P-loop containing nucleotide triphosphate hydrolases"/>
    <property type="match status" value="1"/>
</dbReference>
<dbReference type="Pfam" id="PF18073">
    <property type="entry name" value="Zn_ribbon_LapB"/>
    <property type="match status" value="1"/>
</dbReference>
<dbReference type="PANTHER" id="PTHR32472">
    <property type="entry name" value="DNA REPAIR PROTEIN RADA"/>
    <property type="match status" value="1"/>
</dbReference>
<comment type="similarity">
    <text evidence="12">Belongs to the RecA family. RadA subfamily.</text>
</comment>
<evidence type="ECO:0000256" key="8">
    <source>
        <dbReference type="ARBA" id="ARBA00023016"/>
    </source>
</evidence>
<dbReference type="GO" id="GO:0005524">
    <property type="term" value="F:ATP binding"/>
    <property type="evidence" value="ECO:0007669"/>
    <property type="project" value="UniProtKB-UniRule"/>
</dbReference>
<dbReference type="PRINTS" id="PR01874">
    <property type="entry name" value="DNAREPAIRADA"/>
</dbReference>
<evidence type="ECO:0000259" key="13">
    <source>
        <dbReference type="PROSITE" id="PS50162"/>
    </source>
</evidence>
<dbReference type="RefSeq" id="WP_152752943.1">
    <property type="nucleotide sequence ID" value="NZ_SPSE01000036.1"/>
</dbReference>
<accession>A0A5N7IR60</accession>
<keyword evidence="8" id="KW-0346">Stress response</keyword>
<dbReference type="SMART" id="SM00382">
    <property type="entry name" value="AAA"/>
    <property type="match status" value="1"/>
</dbReference>
<evidence type="ECO:0000313" key="15">
    <source>
        <dbReference type="Proteomes" id="UP000342249"/>
    </source>
</evidence>
<dbReference type="GO" id="GO:0003684">
    <property type="term" value="F:damaged DNA binding"/>
    <property type="evidence" value="ECO:0007669"/>
    <property type="project" value="InterPro"/>
</dbReference>
<evidence type="ECO:0000256" key="5">
    <source>
        <dbReference type="ARBA" id="ARBA00022801"/>
    </source>
</evidence>
<dbReference type="InterPro" id="IPR041166">
    <property type="entry name" value="Rubredoxin_2"/>
</dbReference>
<keyword evidence="6 12" id="KW-0862">Zinc</keyword>
<reference evidence="14 15" key="1">
    <citation type="journal article" date="2019" name="Lett. Appl. Microbiol.">
        <title>A case of 'blown pack' spoilage of vacuum-packaged pork likely associated with Clostridium estertheticum in Canada.</title>
        <authorList>
            <person name="Zhang P."/>
            <person name="Ward P."/>
            <person name="McMullen L.M."/>
            <person name="Yang X."/>
        </authorList>
    </citation>
    <scope>NUCLEOTIDE SEQUENCE [LARGE SCALE GENOMIC DNA]</scope>
    <source>
        <strain evidence="14 15">MA19</strain>
    </source>
</reference>
<keyword evidence="9 12" id="KW-0238">DNA-binding</keyword>
<dbReference type="EMBL" id="SPSF01000035">
    <property type="protein sequence ID" value="MPQ63464.1"/>
    <property type="molecule type" value="Genomic_DNA"/>
</dbReference>
<dbReference type="InterPro" id="IPR014721">
    <property type="entry name" value="Ribsml_uS5_D2-typ_fold_subgr"/>
</dbReference>
<comment type="function">
    <text evidence="12">DNA-dependent ATPase involved in processing of recombination intermediates, plays a role in repairing DNA breaks. Stimulates the branch migration of RecA-mediated strand transfer reactions, allowing the 3' invading strand to extend heteroduplex DNA faster. Binds ssDNA in the presence of ADP but not other nucleotides, has ATPase activity that is stimulated by ssDNA and various branched DNA structures, but inhibited by SSB. Does not have RecA's homology-searching function.</text>
</comment>
<sequence length="460" mass="50519">MAKDKIIYVCKECGSHAPKWMGKCSDCGAWNSYEEKLVKATSSKQNTLNSLVAATKPTKLKAVLQSNSDRIITGVSEFDRVMGGGIVRDSVTIISAPPGAGKSTLLLQLANSLSLKEYKILYASGEESKSQIKNRADRTVKEIADNFWVVSDTKLDEIIQHIETVDADLIILDSIQTFTLDEYSTSRAGSPTQVIECATALKNIAKNPDRPRAVFLVGQMTKADEMAGPRILEHLVDTVLYLEGEDGEELKHLVSKKNRFGNTEESGMFRLSDVGMEEITDPSEFFMTKRNELVPGSALAVIKDGTRPIVIEIESLVSKSFTPYPSRLSECFARKEQLGTLISILEERGGIGLYDKNVIIKATGGLKLTETSVNLAVVMSIASSSLNHGIATDTVFIGELGLTGELKKVPSLEQRLKEVDRMGFKKAYIPQNCLKAGVKFKNLKIIPCKKLTDVITKEFK</sequence>
<evidence type="ECO:0000256" key="11">
    <source>
        <dbReference type="NCBIfam" id="TIGR00416"/>
    </source>
</evidence>
<dbReference type="Pfam" id="PF13481">
    <property type="entry name" value="AAA_25"/>
    <property type="match status" value="1"/>
</dbReference>
<proteinExistence type="inferred from homology"/>
<dbReference type="Proteomes" id="UP000342249">
    <property type="component" value="Unassembled WGS sequence"/>
</dbReference>
<dbReference type="GO" id="GO:0000725">
    <property type="term" value="P:recombinational repair"/>
    <property type="evidence" value="ECO:0007669"/>
    <property type="project" value="TreeGrafter"/>
</dbReference>
<dbReference type="PROSITE" id="PS50162">
    <property type="entry name" value="RECA_2"/>
    <property type="match status" value="1"/>
</dbReference>
<keyword evidence="3 12" id="KW-0227">DNA damage</keyword>
<dbReference type="PANTHER" id="PTHR32472:SF10">
    <property type="entry name" value="DNA REPAIR PROTEIN RADA-LIKE PROTEIN"/>
    <property type="match status" value="1"/>
</dbReference>
<dbReference type="InterPro" id="IPR004504">
    <property type="entry name" value="DNA_repair_RadA"/>
</dbReference>
<evidence type="ECO:0000256" key="10">
    <source>
        <dbReference type="ARBA" id="ARBA00023204"/>
    </source>
</evidence>
<evidence type="ECO:0000256" key="1">
    <source>
        <dbReference type="ARBA" id="ARBA00022723"/>
    </source>
</evidence>
<dbReference type="GO" id="GO:0016787">
    <property type="term" value="F:hydrolase activity"/>
    <property type="evidence" value="ECO:0007669"/>
    <property type="project" value="UniProtKB-KW"/>
</dbReference>
<organism evidence="14 15">
    <name type="scientific">Clostridium estertheticum</name>
    <dbReference type="NCBI Taxonomy" id="238834"/>
    <lineage>
        <taxon>Bacteria</taxon>
        <taxon>Bacillati</taxon>
        <taxon>Bacillota</taxon>
        <taxon>Clostridia</taxon>
        <taxon>Eubacteriales</taxon>
        <taxon>Clostridiaceae</taxon>
        <taxon>Clostridium</taxon>
    </lineage>
</organism>